<keyword evidence="12" id="KW-1185">Reference proteome</keyword>
<comment type="subcellular location">
    <subcellularLocation>
        <location evidence="1">Nucleus</location>
    </subcellularLocation>
</comment>
<feature type="region of interest" description="Disordered" evidence="10">
    <location>
        <begin position="436"/>
        <end position="507"/>
    </location>
</feature>
<feature type="compositionally biased region" description="Basic residues" evidence="10">
    <location>
        <begin position="475"/>
        <end position="484"/>
    </location>
</feature>
<dbReference type="Pfam" id="PF05053">
    <property type="entry name" value="Menin"/>
    <property type="match status" value="2"/>
</dbReference>
<keyword evidence="4" id="KW-0597">Phosphoprotein</keyword>
<dbReference type="GO" id="GO:0035097">
    <property type="term" value="C:histone methyltransferase complex"/>
    <property type="evidence" value="ECO:0007669"/>
    <property type="project" value="TreeGrafter"/>
</dbReference>
<keyword evidence="7" id="KW-0238">DNA-binding</keyword>
<evidence type="ECO:0000256" key="10">
    <source>
        <dbReference type="SAM" id="MobiDB-lite"/>
    </source>
</evidence>
<dbReference type="GO" id="GO:0000785">
    <property type="term" value="C:chromatin"/>
    <property type="evidence" value="ECO:0007669"/>
    <property type="project" value="TreeGrafter"/>
</dbReference>
<gene>
    <name evidence="11" type="ORF">OCTVUL_1B001544</name>
</gene>
<dbReference type="PANTHER" id="PTHR12693">
    <property type="entry name" value="MENIN"/>
    <property type="match status" value="1"/>
</dbReference>
<evidence type="ECO:0000256" key="8">
    <source>
        <dbReference type="ARBA" id="ARBA00023163"/>
    </source>
</evidence>
<keyword evidence="8" id="KW-0804">Transcription</keyword>
<accession>A0AA36BHQ3</accession>
<evidence type="ECO:0000313" key="11">
    <source>
        <dbReference type="EMBL" id="CAI9734583.1"/>
    </source>
</evidence>
<evidence type="ECO:0000313" key="12">
    <source>
        <dbReference type="Proteomes" id="UP001162480"/>
    </source>
</evidence>
<evidence type="ECO:0000256" key="6">
    <source>
        <dbReference type="ARBA" id="ARBA00023015"/>
    </source>
</evidence>
<name>A0AA36BHQ3_OCTVU</name>
<dbReference type="InterPro" id="IPR007747">
    <property type="entry name" value="Menin"/>
</dbReference>
<evidence type="ECO:0000256" key="2">
    <source>
        <dbReference type="ARBA" id="ARBA00021162"/>
    </source>
</evidence>
<evidence type="ECO:0000256" key="3">
    <source>
        <dbReference type="ARBA" id="ARBA00022491"/>
    </source>
</evidence>
<dbReference type="Proteomes" id="UP001162480">
    <property type="component" value="Chromosome 16"/>
</dbReference>
<protein>
    <recommendedName>
        <fullName evidence="2">Menin</fullName>
    </recommendedName>
</protein>
<dbReference type="AlphaFoldDB" id="A0AA36BHQ3"/>
<sequence length="704" mass="79040">MAGLRDCVARYFPFQNIQDVVKLFQEQLNKPEDPDLTLLSIVLGAIENILTVNRTVPTDVDCSKSLEPIFPAIEFSTVEVLYNKFVTIVKSTVDLTEYKSEYATRELVKKVSDVIWSSLTRSNYKDKAHLQSLYSFLTGNKLDCFGVAFAVVAALQILGFDDVHLVLSEDHAWVNFGKGGKESAEVTWHGKGNEDKRGQTISNGIAEKNWLYLNGKPVICNRHMEVAAMVSAINPSINSTMDSSEMASIQQALLWLLHDMGYLSKYPMALGNLGDLEEISQSPGRPPPLTLFQESIDADKRYYDNQHVYPYTYMGAFLFRNGQYKAALSCWSNASAVMKGYNYNREDEEIYKEFLEIDTDFIPQIVKSVDRHKKGSILRDPECYADLLRFYDGICEWEEGSSTPVLHVGWATHLVFSLTKFDPRVRQSIDLHIEDKEEELEAEDTIPDEMKENADNENNIEKNDETSITESLNKKYSKKRRRKSGQSQKFDNKKHNNNNNDETSDQNKILLGVTKSFEKINGKSSEDQIKCAIEELVSKTEEDGQDNIPNSNITALAQACGESILNPDYLLGSGEPFALASATGGATNADTKVDYDEFLSTKSNGTPFFGMTVDSLLKAESPADMMMCRKSADGAANSYVLPTVSLALRSKKMKGLRKILQSAKLNASAIKLQLTAQSQVEFRHNKRGLEAADQTSTRKRLRRE</sequence>
<evidence type="ECO:0000256" key="1">
    <source>
        <dbReference type="ARBA" id="ARBA00004123"/>
    </source>
</evidence>
<evidence type="ECO:0000256" key="9">
    <source>
        <dbReference type="ARBA" id="ARBA00023242"/>
    </source>
</evidence>
<dbReference type="GO" id="GO:0000976">
    <property type="term" value="F:transcription cis-regulatory region binding"/>
    <property type="evidence" value="ECO:0007669"/>
    <property type="project" value="TreeGrafter"/>
</dbReference>
<keyword evidence="5" id="KW-0156">Chromatin regulator</keyword>
<keyword evidence="3" id="KW-0678">Repressor</keyword>
<dbReference type="GO" id="GO:0006325">
    <property type="term" value="P:chromatin organization"/>
    <property type="evidence" value="ECO:0007669"/>
    <property type="project" value="UniProtKB-KW"/>
</dbReference>
<evidence type="ECO:0000256" key="7">
    <source>
        <dbReference type="ARBA" id="ARBA00023125"/>
    </source>
</evidence>
<keyword evidence="6" id="KW-0805">Transcription regulation</keyword>
<dbReference type="GO" id="GO:0003682">
    <property type="term" value="F:chromatin binding"/>
    <property type="evidence" value="ECO:0007669"/>
    <property type="project" value="TreeGrafter"/>
</dbReference>
<dbReference type="GO" id="GO:0045786">
    <property type="term" value="P:negative regulation of cell cycle"/>
    <property type="evidence" value="ECO:0007669"/>
    <property type="project" value="TreeGrafter"/>
</dbReference>
<dbReference type="PANTHER" id="PTHR12693:SF3">
    <property type="entry name" value="MENIN"/>
    <property type="match status" value="1"/>
</dbReference>
<evidence type="ECO:0000256" key="4">
    <source>
        <dbReference type="ARBA" id="ARBA00022553"/>
    </source>
</evidence>
<feature type="compositionally biased region" description="Basic and acidic residues" evidence="10">
    <location>
        <begin position="448"/>
        <end position="465"/>
    </location>
</feature>
<reference evidence="11" key="1">
    <citation type="submission" date="2023-08" db="EMBL/GenBank/DDBJ databases">
        <authorList>
            <person name="Alioto T."/>
            <person name="Alioto T."/>
            <person name="Gomez Garrido J."/>
        </authorList>
    </citation>
    <scope>NUCLEOTIDE SEQUENCE</scope>
</reference>
<dbReference type="CDD" id="cd14456">
    <property type="entry name" value="Menin"/>
    <property type="match status" value="1"/>
</dbReference>
<dbReference type="GO" id="GO:0000403">
    <property type="term" value="F:Y-form DNA binding"/>
    <property type="evidence" value="ECO:0007669"/>
    <property type="project" value="TreeGrafter"/>
</dbReference>
<dbReference type="GO" id="GO:0008285">
    <property type="term" value="P:negative regulation of cell population proliferation"/>
    <property type="evidence" value="ECO:0007669"/>
    <property type="project" value="TreeGrafter"/>
</dbReference>
<evidence type="ECO:0000256" key="5">
    <source>
        <dbReference type="ARBA" id="ARBA00022853"/>
    </source>
</evidence>
<keyword evidence="9" id="KW-0539">Nucleus</keyword>
<dbReference type="GO" id="GO:0006357">
    <property type="term" value="P:regulation of transcription by RNA polymerase II"/>
    <property type="evidence" value="ECO:0007669"/>
    <property type="project" value="TreeGrafter"/>
</dbReference>
<organism evidence="11 12">
    <name type="scientific">Octopus vulgaris</name>
    <name type="common">Common octopus</name>
    <dbReference type="NCBI Taxonomy" id="6645"/>
    <lineage>
        <taxon>Eukaryota</taxon>
        <taxon>Metazoa</taxon>
        <taxon>Spiralia</taxon>
        <taxon>Lophotrochozoa</taxon>
        <taxon>Mollusca</taxon>
        <taxon>Cephalopoda</taxon>
        <taxon>Coleoidea</taxon>
        <taxon>Octopodiformes</taxon>
        <taxon>Octopoda</taxon>
        <taxon>Incirrata</taxon>
        <taxon>Octopodidae</taxon>
        <taxon>Octopus</taxon>
    </lineage>
</organism>
<proteinExistence type="predicted"/>
<dbReference type="EMBL" id="OX597829">
    <property type="protein sequence ID" value="CAI9734583.1"/>
    <property type="molecule type" value="Genomic_DNA"/>
</dbReference>
<feature type="compositionally biased region" description="Acidic residues" evidence="10">
    <location>
        <begin position="436"/>
        <end position="447"/>
    </location>
</feature>